<accession>A0A268QUS9</accession>
<dbReference type="InterPro" id="IPR003760">
    <property type="entry name" value="PnrA-like"/>
</dbReference>
<reference evidence="3 4" key="1">
    <citation type="submission" date="2017-07" db="EMBL/GenBank/DDBJ databases">
        <title>Isolation and whole genome analysis of endospore-forming bacteria from heroin.</title>
        <authorList>
            <person name="Kalinowski J."/>
            <person name="Ahrens B."/>
            <person name="Al-Dilaimi A."/>
            <person name="Winkler A."/>
            <person name="Wibberg D."/>
            <person name="Schleenbecker U."/>
            <person name="Ruckert C."/>
            <person name="Wolfel R."/>
            <person name="Grass G."/>
        </authorList>
    </citation>
    <scope>NUCLEOTIDE SEQUENCE [LARGE SCALE GENOMIC DNA]</scope>
    <source>
        <strain evidence="3 4">7523-2</strain>
    </source>
</reference>
<feature type="non-terminal residue" evidence="3">
    <location>
        <position position="65"/>
    </location>
</feature>
<protein>
    <submittedName>
        <fullName evidence="3">BMP family ABC transporter substrate-binding protein</fullName>
    </submittedName>
</protein>
<dbReference type="EMBL" id="NPBS01000946">
    <property type="protein sequence ID" value="PAF11642.1"/>
    <property type="molecule type" value="Genomic_DNA"/>
</dbReference>
<proteinExistence type="predicted"/>
<organism evidence="3 4">
    <name type="scientific">Shouchella clausii</name>
    <name type="common">Alkalihalobacillus clausii</name>
    <dbReference type="NCBI Taxonomy" id="79880"/>
    <lineage>
        <taxon>Bacteria</taxon>
        <taxon>Bacillati</taxon>
        <taxon>Bacillota</taxon>
        <taxon>Bacilli</taxon>
        <taxon>Bacillales</taxon>
        <taxon>Bacillaceae</taxon>
        <taxon>Shouchella</taxon>
    </lineage>
</organism>
<dbReference type="GO" id="GO:0005886">
    <property type="term" value="C:plasma membrane"/>
    <property type="evidence" value="ECO:0007669"/>
    <property type="project" value="InterPro"/>
</dbReference>
<dbReference type="Proteomes" id="UP000216133">
    <property type="component" value="Unassembled WGS sequence"/>
</dbReference>
<dbReference type="AlphaFoldDB" id="A0A268QUS9"/>
<dbReference type="Pfam" id="PF02608">
    <property type="entry name" value="Bmp"/>
    <property type="match status" value="1"/>
</dbReference>
<name>A0A268QUS9_SHOCL</name>
<feature type="domain" description="ABC transporter substrate-binding protein PnrA-like" evidence="2">
    <location>
        <begin position="2"/>
        <end position="64"/>
    </location>
</feature>
<gene>
    <name evidence="3" type="ORF">CHH61_26215</name>
</gene>
<dbReference type="Gene3D" id="3.40.50.2300">
    <property type="match status" value="1"/>
</dbReference>
<evidence type="ECO:0000256" key="1">
    <source>
        <dbReference type="ARBA" id="ARBA00022729"/>
    </source>
</evidence>
<evidence type="ECO:0000313" key="4">
    <source>
        <dbReference type="Proteomes" id="UP000216133"/>
    </source>
</evidence>
<evidence type="ECO:0000313" key="3">
    <source>
        <dbReference type="EMBL" id="PAF11642.1"/>
    </source>
</evidence>
<keyword evidence="1" id="KW-0732">Signal</keyword>
<sequence length="65" mass="7231">MERLKENGLYAIGFVSDQSDLGKETVLTSTVQHVDVLYEIVANSFNKGELESGELFFDFQDGVIS</sequence>
<evidence type="ECO:0000259" key="2">
    <source>
        <dbReference type="Pfam" id="PF02608"/>
    </source>
</evidence>
<comment type="caution">
    <text evidence="3">The sequence shown here is derived from an EMBL/GenBank/DDBJ whole genome shotgun (WGS) entry which is preliminary data.</text>
</comment>